<evidence type="ECO:0000313" key="2">
    <source>
        <dbReference type="Proteomes" id="UP000323506"/>
    </source>
</evidence>
<organism evidence="1 2">
    <name type="scientific">Gossypium darwinii</name>
    <name type="common">Darwin's cotton</name>
    <name type="synonym">Gossypium barbadense var. darwinii</name>
    <dbReference type="NCBI Taxonomy" id="34276"/>
    <lineage>
        <taxon>Eukaryota</taxon>
        <taxon>Viridiplantae</taxon>
        <taxon>Streptophyta</taxon>
        <taxon>Embryophyta</taxon>
        <taxon>Tracheophyta</taxon>
        <taxon>Spermatophyta</taxon>
        <taxon>Magnoliopsida</taxon>
        <taxon>eudicotyledons</taxon>
        <taxon>Gunneridae</taxon>
        <taxon>Pentapetalae</taxon>
        <taxon>rosids</taxon>
        <taxon>malvids</taxon>
        <taxon>Malvales</taxon>
        <taxon>Malvaceae</taxon>
        <taxon>Malvoideae</taxon>
        <taxon>Gossypium</taxon>
    </lineage>
</organism>
<dbReference type="AlphaFoldDB" id="A0A5D2GR46"/>
<evidence type="ECO:0000313" key="1">
    <source>
        <dbReference type="EMBL" id="TYH20178.1"/>
    </source>
</evidence>
<sequence length="69" mass="8135">MLDWKQSYAKDKEAFTSLVVLFLQLWEAKNLFMIQGRNSSSQDVFLKAQSIHHDFRCIISFVRHCSLDI</sequence>
<dbReference type="Proteomes" id="UP000323506">
    <property type="component" value="Chromosome A05"/>
</dbReference>
<accession>A0A5D2GR46</accession>
<protein>
    <submittedName>
        <fullName evidence="1">Uncharacterized protein</fullName>
    </submittedName>
</protein>
<reference evidence="1 2" key="1">
    <citation type="submission" date="2019-06" db="EMBL/GenBank/DDBJ databases">
        <title>WGS assembly of Gossypium darwinii.</title>
        <authorList>
            <person name="Chen Z.J."/>
            <person name="Sreedasyam A."/>
            <person name="Ando A."/>
            <person name="Song Q."/>
            <person name="De L."/>
            <person name="Hulse-Kemp A."/>
            <person name="Ding M."/>
            <person name="Ye W."/>
            <person name="Kirkbride R."/>
            <person name="Jenkins J."/>
            <person name="Plott C."/>
            <person name="Lovell J."/>
            <person name="Lin Y.-M."/>
            <person name="Vaughn R."/>
            <person name="Liu B."/>
            <person name="Li W."/>
            <person name="Simpson S."/>
            <person name="Scheffler B."/>
            <person name="Saski C."/>
            <person name="Grover C."/>
            <person name="Hu G."/>
            <person name="Conover J."/>
            <person name="Carlson J."/>
            <person name="Shu S."/>
            <person name="Boston L."/>
            <person name="Williams M."/>
            <person name="Peterson D."/>
            <person name="Mcgee K."/>
            <person name="Jones D."/>
            <person name="Wendel J."/>
            <person name="Stelly D."/>
            <person name="Grimwood J."/>
            <person name="Schmutz J."/>
        </authorList>
    </citation>
    <scope>NUCLEOTIDE SEQUENCE [LARGE SCALE GENOMIC DNA]</scope>
    <source>
        <strain evidence="1">1808015.09</strain>
    </source>
</reference>
<keyword evidence="2" id="KW-1185">Reference proteome</keyword>
<name>A0A5D2GR46_GOSDA</name>
<gene>
    <name evidence="1" type="ORF">ES288_A05G410400v1</name>
</gene>
<proteinExistence type="predicted"/>
<dbReference type="EMBL" id="CM017692">
    <property type="protein sequence ID" value="TYH20178.1"/>
    <property type="molecule type" value="Genomic_DNA"/>
</dbReference>